<dbReference type="Proteomes" id="UP000318017">
    <property type="component" value="Chromosome"/>
</dbReference>
<gene>
    <name evidence="1" type="ORF">Q31a_58000</name>
</gene>
<accession>A0A518GFN2</accession>
<keyword evidence="2" id="KW-1185">Reference proteome</keyword>
<sequence length="34" mass="3906">MLRGLKTPELLVLAFSIAIWPRTQVFSESNFILN</sequence>
<reference evidence="1 2" key="1">
    <citation type="submission" date="2019-02" db="EMBL/GenBank/DDBJ databases">
        <title>Deep-cultivation of Planctomycetes and their phenomic and genomic characterization uncovers novel biology.</title>
        <authorList>
            <person name="Wiegand S."/>
            <person name="Jogler M."/>
            <person name="Boedeker C."/>
            <person name="Pinto D."/>
            <person name="Vollmers J."/>
            <person name="Rivas-Marin E."/>
            <person name="Kohn T."/>
            <person name="Peeters S.H."/>
            <person name="Heuer A."/>
            <person name="Rast P."/>
            <person name="Oberbeckmann S."/>
            <person name="Bunk B."/>
            <person name="Jeske O."/>
            <person name="Meyerdierks A."/>
            <person name="Storesund J.E."/>
            <person name="Kallscheuer N."/>
            <person name="Luecker S."/>
            <person name="Lage O.M."/>
            <person name="Pohl T."/>
            <person name="Merkel B.J."/>
            <person name="Hornburger P."/>
            <person name="Mueller R.-W."/>
            <person name="Bruemmer F."/>
            <person name="Labrenz M."/>
            <person name="Spormann A.M."/>
            <person name="Op den Camp H."/>
            <person name="Overmann J."/>
            <person name="Amann R."/>
            <person name="Jetten M.S.M."/>
            <person name="Mascher T."/>
            <person name="Medema M.H."/>
            <person name="Devos D.P."/>
            <person name="Kaster A.-K."/>
            <person name="Ovreas L."/>
            <person name="Rohde M."/>
            <person name="Galperin M.Y."/>
            <person name="Jogler C."/>
        </authorList>
    </citation>
    <scope>NUCLEOTIDE SEQUENCE [LARGE SCALE GENOMIC DNA]</scope>
    <source>
        <strain evidence="1 2">Q31a</strain>
    </source>
</reference>
<name>A0A518GFN2_9BACT</name>
<evidence type="ECO:0000313" key="2">
    <source>
        <dbReference type="Proteomes" id="UP000318017"/>
    </source>
</evidence>
<protein>
    <submittedName>
        <fullName evidence="1">Uncharacterized protein</fullName>
    </submittedName>
</protein>
<dbReference type="AlphaFoldDB" id="A0A518GFN2"/>
<proteinExistence type="predicted"/>
<dbReference type="EMBL" id="CP036298">
    <property type="protein sequence ID" value="QDV27411.1"/>
    <property type="molecule type" value="Genomic_DNA"/>
</dbReference>
<dbReference type="KEGG" id="ahel:Q31a_58000"/>
<evidence type="ECO:0000313" key="1">
    <source>
        <dbReference type="EMBL" id="QDV27411.1"/>
    </source>
</evidence>
<organism evidence="1 2">
    <name type="scientific">Aureliella helgolandensis</name>
    <dbReference type="NCBI Taxonomy" id="2527968"/>
    <lineage>
        <taxon>Bacteria</taxon>
        <taxon>Pseudomonadati</taxon>
        <taxon>Planctomycetota</taxon>
        <taxon>Planctomycetia</taxon>
        <taxon>Pirellulales</taxon>
        <taxon>Pirellulaceae</taxon>
        <taxon>Aureliella</taxon>
    </lineage>
</organism>